<keyword evidence="2" id="KW-1133">Transmembrane helix</keyword>
<protein>
    <recommendedName>
        <fullName evidence="5">ABC transporter</fullName>
    </recommendedName>
</protein>
<sequence length="229" mass="23831">MRRGRGPLLRALVPPVWRTLPWRAAAVAGTGGLLLAGSTRLPERVPDADAGWAVLRLVALLGALAFGFLLDDPARHTTAATPVGRAVRAGLRAGLALPVAAAWWTAALFLVPGPARPPAGPVTLEAAAMATTALALATTVIRCTDATRPGRATAVRLALAALAVALVPDRWGLLNLPGDPWWTGTQQRWASALVLTALLVGAGTPEPLRRWSPGRRPLAGRPGRTSPAR</sequence>
<organism evidence="3 4">
    <name type="scientific">Streptomyces longwoodensis</name>
    <dbReference type="NCBI Taxonomy" id="68231"/>
    <lineage>
        <taxon>Bacteria</taxon>
        <taxon>Bacillati</taxon>
        <taxon>Actinomycetota</taxon>
        <taxon>Actinomycetes</taxon>
        <taxon>Kitasatosporales</taxon>
        <taxon>Streptomycetaceae</taxon>
        <taxon>Streptomyces</taxon>
    </lineage>
</organism>
<reference evidence="3 4" key="1">
    <citation type="submission" date="2015-10" db="EMBL/GenBank/DDBJ databases">
        <title>Draft genome sequence of Streptomyces longwoodensis DSM 41677, type strain for the species Streptomyces longwoodensis.</title>
        <authorList>
            <person name="Ruckert C."/>
            <person name="Winkler A."/>
            <person name="Kalinowski J."/>
            <person name="Kampfer P."/>
            <person name="Glaeser S."/>
        </authorList>
    </citation>
    <scope>NUCLEOTIDE SEQUENCE [LARGE SCALE GENOMIC DNA]</scope>
    <source>
        <strain evidence="3 4">DSM 41677</strain>
    </source>
</reference>
<evidence type="ECO:0000313" key="4">
    <source>
        <dbReference type="Proteomes" id="UP000053271"/>
    </source>
</evidence>
<dbReference type="AlphaFoldDB" id="A0A117QN55"/>
<name>A0A117QN55_9ACTN</name>
<feature type="transmembrane region" description="Helical" evidence="2">
    <location>
        <begin position="122"/>
        <end position="141"/>
    </location>
</feature>
<feature type="region of interest" description="Disordered" evidence="1">
    <location>
        <begin position="206"/>
        <end position="229"/>
    </location>
</feature>
<comment type="caution">
    <text evidence="3">The sequence shown here is derived from an EMBL/GenBank/DDBJ whole genome shotgun (WGS) entry which is preliminary data.</text>
</comment>
<accession>A0A117QN55</accession>
<proteinExistence type="predicted"/>
<gene>
    <name evidence="3" type="ORF">AQJ30_17695</name>
</gene>
<keyword evidence="2" id="KW-0472">Membrane</keyword>
<feature type="transmembrane region" description="Helical" evidence="2">
    <location>
        <begin position="50"/>
        <end position="70"/>
    </location>
</feature>
<dbReference type="Proteomes" id="UP000053271">
    <property type="component" value="Unassembled WGS sequence"/>
</dbReference>
<keyword evidence="2" id="KW-0812">Transmembrane</keyword>
<feature type="transmembrane region" description="Helical" evidence="2">
    <location>
        <begin position="91"/>
        <end position="110"/>
    </location>
</feature>
<feature type="compositionally biased region" description="Low complexity" evidence="1">
    <location>
        <begin position="214"/>
        <end position="229"/>
    </location>
</feature>
<keyword evidence="4" id="KW-1185">Reference proteome</keyword>
<evidence type="ECO:0000313" key="3">
    <source>
        <dbReference type="EMBL" id="KUN37529.1"/>
    </source>
</evidence>
<dbReference type="STRING" id="68231.AQJ30_17695"/>
<feature type="transmembrane region" description="Helical" evidence="2">
    <location>
        <begin position="20"/>
        <end position="38"/>
    </location>
</feature>
<evidence type="ECO:0000256" key="1">
    <source>
        <dbReference type="SAM" id="MobiDB-lite"/>
    </source>
</evidence>
<dbReference type="EMBL" id="LMWS01000019">
    <property type="protein sequence ID" value="KUN37529.1"/>
    <property type="molecule type" value="Genomic_DNA"/>
</dbReference>
<evidence type="ECO:0008006" key="5">
    <source>
        <dbReference type="Google" id="ProtNLM"/>
    </source>
</evidence>
<evidence type="ECO:0000256" key="2">
    <source>
        <dbReference type="SAM" id="Phobius"/>
    </source>
</evidence>